<dbReference type="Pfam" id="PF01757">
    <property type="entry name" value="Acyl_transf_3"/>
    <property type="match status" value="1"/>
</dbReference>
<comment type="similarity">
    <text evidence="2">Belongs to the acyltransferase 3 family.</text>
</comment>
<proteinExistence type="inferred from homology"/>
<dbReference type="PANTHER" id="PTHR40074:SF2">
    <property type="entry name" value="O-ACETYLTRANSFERASE WECH"/>
    <property type="match status" value="1"/>
</dbReference>
<keyword evidence="3" id="KW-1003">Cell membrane</keyword>
<keyword evidence="9" id="KW-0012">Acyltransferase</keyword>
<feature type="transmembrane region" description="Helical" evidence="7">
    <location>
        <begin position="95"/>
        <end position="115"/>
    </location>
</feature>
<sequence length="346" mass="38113">MKLHTLGQAPTPADSAIRAQMSHRIVGIDAFRVPAVLAVILIHSTPTGQTEIGAPQIMNQISRFAVPFFFVLSGYFIGLRGIDSASSTFYRVARRTLPVFIVWTSLYAIVAPGGIERTLKVGTLIYTIITGGPFGYHLWFLPSLIVCTAMATWLVTNFRWFYAIIFALMLYVVGLCLSSYSGLFTGYGIWSKGIWVARATPLIGTIYVISGIYLGVHGARSDIRLWAALLASGISIHLCESWALSRVGLSQFTASEFLIGTLGSGIGAFGFAANLQKTRTLEVAAKIGRYGLGMYCVHLFFVNFLYEEQLQQNFCLYAWKSILAFVGSALVAILISRVRMLRRFVE</sequence>
<dbReference type="PANTHER" id="PTHR40074">
    <property type="entry name" value="O-ACETYLTRANSFERASE WECH"/>
    <property type="match status" value="1"/>
</dbReference>
<dbReference type="GO" id="GO:0009246">
    <property type="term" value="P:enterobacterial common antigen biosynthetic process"/>
    <property type="evidence" value="ECO:0007669"/>
    <property type="project" value="TreeGrafter"/>
</dbReference>
<dbReference type="AlphaFoldDB" id="A0A5B2V7I3"/>
<evidence type="ECO:0000313" key="9">
    <source>
        <dbReference type="EMBL" id="KAA2234766.1"/>
    </source>
</evidence>
<evidence type="ECO:0000256" key="1">
    <source>
        <dbReference type="ARBA" id="ARBA00004651"/>
    </source>
</evidence>
<keyword evidence="6 7" id="KW-0472">Membrane</keyword>
<feature type="transmembrane region" description="Helical" evidence="7">
    <location>
        <begin position="257"/>
        <end position="275"/>
    </location>
</feature>
<feature type="transmembrane region" description="Helical" evidence="7">
    <location>
        <begin position="287"/>
        <end position="306"/>
    </location>
</feature>
<dbReference type="Proteomes" id="UP000323142">
    <property type="component" value="Unassembled WGS sequence"/>
</dbReference>
<feature type="transmembrane region" description="Helical" evidence="7">
    <location>
        <begin position="64"/>
        <end position="83"/>
    </location>
</feature>
<evidence type="ECO:0000256" key="6">
    <source>
        <dbReference type="ARBA" id="ARBA00023136"/>
    </source>
</evidence>
<evidence type="ECO:0000256" key="4">
    <source>
        <dbReference type="ARBA" id="ARBA00022692"/>
    </source>
</evidence>
<feature type="transmembrane region" description="Helical" evidence="7">
    <location>
        <begin position="223"/>
        <end position="245"/>
    </location>
</feature>
<reference evidence="9 10" key="1">
    <citation type="submission" date="2019-09" db="EMBL/GenBank/DDBJ databases">
        <title>Salinarimonas rosea gen. nov., sp. nov., a new member of the a-2 subgroup of the Proteobacteria.</title>
        <authorList>
            <person name="Liu J."/>
        </authorList>
    </citation>
    <scope>NUCLEOTIDE SEQUENCE [LARGE SCALE GENOMIC DNA]</scope>
    <source>
        <strain evidence="9 10">BN140002</strain>
    </source>
</reference>
<name>A0A5B2V7I3_9HYPH</name>
<keyword evidence="9" id="KW-0808">Transferase</keyword>
<evidence type="ECO:0000313" key="10">
    <source>
        <dbReference type="Proteomes" id="UP000323142"/>
    </source>
</evidence>
<feature type="transmembrane region" description="Helical" evidence="7">
    <location>
        <begin position="160"/>
        <end position="183"/>
    </location>
</feature>
<dbReference type="GO" id="GO:0016413">
    <property type="term" value="F:O-acetyltransferase activity"/>
    <property type="evidence" value="ECO:0007669"/>
    <property type="project" value="TreeGrafter"/>
</dbReference>
<feature type="transmembrane region" description="Helical" evidence="7">
    <location>
        <begin position="195"/>
        <end position="216"/>
    </location>
</feature>
<dbReference type="GO" id="GO:0005886">
    <property type="term" value="C:plasma membrane"/>
    <property type="evidence" value="ECO:0007669"/>
    <property type="project" value="UniProtKB-SubCell"/>
</dbReference>
<feature type="transmembrane region" description="Helical" evidence="7">
    <location>
        <begin position="318"/>
        <end position="336"/>
    </location>
</feature>
<comment type="caution">
    <text evidence="9">The sequence shown here is derived from an EMBL/GenBank/DDBJ whole genome shotgun (WGS) entry which is preliminary data.</text>
</comment>
<keyword evidence="5 7" id="KW-1133">Transmembrane helix</keyword>
<accession>A0A5B2V7I3</accession>
<evidence type="ECO:0000259" key="8">
    <source>
        <dbReference type="Pfam" id="PF01757"/>
    </source>
</evidence>
<organism evidence="9 10">
    <name type="scientific">Salinarimonas soli</name>
    <dbReference type="NCBI Taxonomy" id="1638099"/>
    <lineage>
        <taxon>Bacteria</taxon>
        <taxon>Pseudomonadati</taxon>
        <taxon>Pseudomonadota</taxon>
        <taxon>Alphaproteobacteria</taxon>
        <taxon>Hyphomicrobiales</taxon>
        <taxon>Salinarimonadaceae</taxon>
        <taxon>Salinarimonas</taxon>
    </lineage>
</organism>
<evidence type="ECO:0000256" key="7">
    <source>
        <dbReference type="SAM" id="Phobius"/>
    </source>
</evidence>
<dbReference type="InterPro" id="IPR002656">
    <property type="entry name" value="Acyl_transf_3_dom"/>
</dbReference>
<protein>
    <submittedName>
        <fullName evidence="9">Acyltransferase family protein</fullName>
    </submittedName>
</protein>
<evidence type="ECO:0000256" key="3">
    <source>
        <dbReference type="ARBA" id="ARBA00022475"/>
    </source>
</evidence>
<feature type="transmembrane region" description="Helical" evidence="7">
    <location>
        <begin position="135"/>
        <end position="155"/>
    </location>
</feature>
<comment type="subcellular location">
    <subcellularLocation>
        <location evidence="1">Cell membrane</location>
        <topology evidence="1">Multi-pass membrane protein</topology>
    </subcellularLocation>
</comment>
<evidence type="ECO:0000256" key="2">
    <source>
        <dbReference type="ARBA" id="ARBA00007400"/>
    </source>
</evidence>
<keyword evidence="10" id="KW-1185">Reference proteome</keyword>
<evidence type="ECO:0000256" key="5">
    <source>
        <dbReference type="ARBA" id="ARBA00022989"/>
    </source>
</evidence>
<feature type="domain" description="Acyltransferase 3" evidence="8">
    <location>
        <begin position="26"/>
        <end position="336"/>
    </location>
</feature>
<gene>
    <name evidence="9" type="ORF">F0L46_22720</name>
</gene>
<dbReference type="EMBL" id="VUOA01000043">
    <property type="protein sequence ID" value="KAA2234766.1"/>
    <property type="molecule type" value="Genomic_DNA"/>
</dbReference>
<reference evidence="9 10" key="2">
    <citation type="submission" date="2019-09" db="EMBL/GenBank/DDBJ databases">
        <authorList>
            <person name="Jin C."/>
        </authorList>
    </citation>
    <scope>NUCLEOTIDE SEQUENCE [LARGE SCALE GENOMIC DNA]</scope>
    <source>
        <strain evidence="9 10">BN140002</strain>
    </source>
</reference>
<keyword evidence="4 7" id="KW-0812">Transmembrane</keyword>
<dbReference type="OrthoDB" id="1072135at2"/>
<feature type="transmembrane region" description="Helical" evidence="7">
    <location>
        <begin position="25"/>
        <end position="44"/>
    </location>
</feature>